<protein>
    <submittedName>
        <fullName evidence="1">Uncharacterized protein</fullName>
    </submittedName>
</protein>
<comment type="caution">
    <text evidence="1">The sequence shown here is derived from an EMBL/GenBank/DDBJ whole genome shotgun (WGS) entry which is preliminary data.</text>
</comment>
<organism evidence="1">
    <name type="scientific">uncultured bacterium</name>
    <name type="common">gcode 4</name>
    <dbReference type="NCBI Taxonomy" id="1234023"/>
    <lineage>
        <taxon>Bacteria</taxon>
        <taxon>environmental samples</taxon>
    </lineage>
</organism>
<accession>K2BC52</accession>
<name>K2BC52_9BACT</name>
<sequence length="324" mass="40160">MSKYCENLELFDSVKNPKSKRWEDTKVQIEYEIDRKYNNTIVKQTSSSKEFIWRKHNFDRIEFIPIRIYERKRISCKDDDKYFGSFESGLHNFWDYPESWLNFFNNEWDFLTHWDNLEDLFSENDYKKFKWYHRVNVRKTSHYVVVWLTRNKKNENISDSPNTYSLITLIISDTSKESVENMRWFYWYSFFLQIETIWTKWYSSNKIRAILDYKAWKIDYSNEIERVDNWSLEINNQRIKNYESWLTGKDNHLERYWKLADEKEAKEEIISSKIRDYLKRWIIDMTLGWGSDLYIFDETHEDYKEAKEFLIENWLIDTENFINL</sequence>
<dbReference type="AlphaFoldDB" id="K2BC52"/>
<proteinExistence type="predicted"/>
<evidence type="ECO:0000313" key="1">
    <source>
        <dbReference type="EMBL" id="EKD66388.1"/>
    </source>
</evidence>
<reference evidence="1" key="1">
    <citation type="journal article" date="2012" name="Science">
        <title>Fermentation, hydrogen, and sulfur metabolism in multiple uncultivated bacterial phyla.</title>
        <authorList>
            <person name="Wrighton K.C."/>
            <person name="Thomas B.C."/>
            <person name="Sharon I."/>
            <person name="Miller C.S."/>
            <person name="Castelle C.J."/>
            <person name="VerBerkmoes N.C."/>
            <person name="Wilkins M.J."/>
            <person name="Hettich R.L."/>
            <person name="Lipton M.S."/>
            <person name="Williams K.H."/>
            <person name="Long P.E."/>
            <person name="Banfield J.F."/>
        </authorList>
    </citation>
    <scope>NUCLEOTIDE SEQUENCE [LARGE SCALE GENOMIC DNA]</scope>
</reference>
<dbReference type="EMBL" id="AMFJ01021635">
    <property type="protein sequence ID" value="EKD66388.1"/>
    <property type="molecule type" value="Genomic_DNA"/>
</dbReference>
<gene>
    <name evidence="1" type="ORF">ACD_49C00049G0021</name>
</gene>